<feature type="domain" description="DUF4440" evidence="1">
    <location>
        <begin position="15"/>
        <end position="116"/>
    </location>
</feature>
<dbReference type="AlphaFoldDB" id="A0A940MHX9"/>
<keyword evidence="3" id="KW-1185">Reference proteome</keyword>
<dbReference type="NCBIfam" id="TIGR02246">
    <property type="entry name" value="SgcJ/EcaC family oxidoreductase"/>
    <property type="match status" value="1"/>
</dbReference>
<dbReference type="InterPro" id="IPR027843">
    <property type="entry name" value="DUF4440"/>
</dbReference>
<reference evidence="2" key="1">
    <citation type="submission" date="2021-03" db="EMBL/GenBank/DDBJ databases">
        <title>Whole genome sequence of Streptomyces bomunensis MMS17-BM035.</title>
        <authorList>
            <person name="Lee J.H."/>
        </authorList>
    </citation>
    <scope>NUCLEOTIDE SEQUENCE</scope>
    <source>
        <strain evidence="2">MMS17-BM035</strain>
    </source>
</reference>
<dbReference type="InterPro" id="IPR011944">
    <property type="entry name" value="Steroid_delta5-4_isomerase"/>
</dbReference>
<evidence type="ECO:0000259" key="1">
    <source>
        <dbReference type="Pfam" id="PF14534"/>
    </source>
</evidence>
<dbReference type="Proteomes" id="UP000670475">
    <property type="component" value="Unassembled WGS sequence"/>
</dbReference>
<dbReference type="SUPFAM" id="SSF54427">
    <property type="entry name" value="NTF2-like"/>
    <property type="match status" value="1"/>
</dbReference>
<protein>
    <submittedName>
        <fullName evidence="2">SgcJ/EcaC family oxidoreductase</fullName>
    </submittedName>
</protein>
<dbReference type="Pfam" id="PF14534">
    <property type="entry name" value="DUF4440"/>
    <property type="match status" value="1"/>
</dbReference>
<evidence type="ECO:0000313" key="2">
    <source>
        <dbReference type="EMBL" id="MBP0458898.1"/>
    </source>
</evidence>
<dbReference type="RefSeq" id="WP_209340641.1">
    <property type="nucleotide sequence ID" value="NZ_JAGIQL010000054.1"/>
</dbReference>
<dbReference type="EMBL" id="JAGIQL010000054">
    <property type="protein sequence ID" value="MBP0458898.1"/>
    <property type="molecule type" value="Genomic_DNA"/>
</dbReference>
<evidence type="ECO:0000313" key="3">
    <source>
        <dbReference type="Proteomes" id="UP000670475"/>
    </source>
</evidence>
<dbReference type="InterPro" id="IPR032710">
    <property type="entry name" value="NTF2-like_dom_sf"/>
</dbReference>
<accession>A0A940MHX9</accession>
<comment type="caution">
    <text evidence="2">The sequence shown here is derived from an EMBL/GenBank/DDBJ whole genome shotgun (WGS) entry which is preliminary data.</text>
</comment>
<gene>
    <name evidence="2" type="ORF">JFN87_15520</name>
</gene>
<dbReference type="Gene3D" id="3.10.450.50">
    <property type="match status" value="1"/>
</dbReference>
<organism evidence="2 3">
    <name type="scientific">Streptomyces montanisoli</name>
    <dbReference type="NCBI Taxonomy" id="2798581"/>
    <lineage>
        <taxon>Bacteria</taxon>
        <taxon>Bacillati</taxon>
        <taxon>Actinomycetota</taxon>
        <taxon>Actinomycetes</taxon>
        <taxon>Kitasatosporales</taxon>
        <taxon>Streptomycetaceae</taxon>
        <taxon>Streptomyces</taxon>
    </lineage>
</organism>
<name>A0A940MHX9_9ACTN</name>
<proteinExistence type="predicted"/>
<sequence length="135" mass="15371">MAVTRQDTVEEFLGRIRDAWDAGDASRYAAQFAEDASYVIFMGDAMLGRAAIEQTHHEVFTRWQKGTRMVVKPIDVRMPDACTAVVTTVGGIGRGSRIGFDKFQTFTLHRQEGRWECVAFQNTEMSRRSKRAYRS</sequence>